<evidence type="ECO:0000256" key="1">
    <source>
        <dbReference type="ARBA" id="ARBA00004429"/>
    </source>
</evidence>
<keyword evidence="7 13" id="KW-0812">Transmembrane</keyword>
<dbReference type="EMBL" id="SHKM01000002">
    <property type="protein sequence ID" value="RZT76450.1"/>
    <property type="molecule type" value="Genomic_DNA"/>
</dbReference>
<dbReference type="InterPro" id="IPR004772">
    <property type="entry name" value="TrkH"/>
</dbReference>
<evidence type="ECO:0000256" key="9">
    <source>
        <dbReference type="ARBA" id="ARBA00022989"/>
    </source>
</evidence>
<dbReference type="Pfam" id="PF02386">
    <property type="entry name" value="TrkH"/>
    <property type="match status" value="1"/>
</dbReference>
<organism evidence="14 15">
    <name type="scientific">Azospira oryzae</name>
    <dbReference type="NCBI Taxonomy" id="146939"/>
    <lineage>
        <taxon>Bacteria</taxon>
        <taxon>Pseudomonadati</taxon>
        <taxon>Pseudomonadota</taxon>
        <taxon>Betaproteobacteria</taxon>
        <taxon>Rhodocyclales</taxon>
        <taxon>Rhodocyclaceae</taxon>
        <taxon>Azospira</taxon>
    </lineage>
</organism>
<accession>A0ABY0IML1</accession>
<comment type="subcellular location">
    <subcellularLocation>
        <location evidence="1 12">Cell inner membrane</location>
        <topology evidence="1 12">Multi-pass membrane protein</topology>
    </subcellularLocation>
</comment>
<dbReference type="PANTHER" id="PTHR32024:SF2">
    <property type="entry name" value="TRK SYSTEM POTASSIUM UPTAKE PROTEIN TRKG-RELATED"/>
    <property type="match status" value="1"/>
</dbReference>
<keyword evidence="3 12" id="KW-0813">Transport</keyword>
<reference evidence="14 15" key="1">
    <citation type="submission" date="2019-02" db="EMBL/GenBank/DDBJ databases">
        <title>Genomic Encyclopedia of Type Strains, Phase IV (KMG-IV): sequencing the most valuable type-strain genomes for metagenomic binning, comparative biology and taxonomic classification.</title>
        <authorList>
            <person name="Goeker M."/>
        </authorList>
    </citation>
    <scope>NUCLEOTIDE SEQUENCE [LARGE SCALE GENOMIC DNA]</scope>
    <source>
        <strain evidence="14 15">DSM 21223</strain>
    </source>
</reference>
<evidence type="ECO:0000256" key="10">
    <source>
        <dbReference type="ARBA" id="ARBA00023065"/>
    </source>
</evidence>
<dbReference type="PANTHER" id="PTHR32024">
    <property type="entry name" value="TRK SYSTEM POTASSIUM UPTAKE PROTEIN TRKG-RELATED"/>
    <property type="match status" value="1"/>
</dbReference>
<feature type="transmembrane region" description="Helical" evidence="13">
    <location>
        <begin position="335"/>
        <end position="354"/>
    </location>
</feature>
<keyword evidence="8 12" id="KW-0630">Potassium</keyword>
<evidence type="ECO:0000256" key="5">
    <source>
        <dbReference type="ARBA" id="ARBA00022519"/>
    </source>
</evidence>
<comment type="similarity">
    <text evidence="2 12">Belongs to the TrkH potassium transport family.</text>
</comment>
<evidence type="ECO:0000256" key="6">
    <source>
        <dbReference type="ARBA" id="ARBA00022538"/>
    </source>
</evidence>
<evidence type="ECO:0000256" key="3">
    <source>
        <dbReference type="ARBA" id="ARBA00022448"/>
    </source>
</evidence>
<feature type="transmembrane region" description="Helical" evidence="13">
    <location>
        <begin position="133"/>
        <end position="161"/>
    </location>
</feature>
<protein>
    <recommendedName>
        <fullName evidence="12">Trk system potassium uptake protein</fullName>
    </recommendedName>
</protein>
<feature type="transmembrane region" description="Helical" evidence="13">
    <location>
        <begin position="38"/>
        <end position="58"/>
    </location>
</feature>
<keyword evidence="4 12" id="KW-1003">Cell membrane</keyword>
<sequence>MRRFYPVFHILGLIVLIFGLTMLAPLAVSAYAQDGATAAYDEAIVVTMGVGLLLWVCTRRYRQDLRVRDGFLLVALTWTILPLFASLPLLLFLPDISFTDAYFEAASGLSATGATVMSGLDSLPLSINFWRTFLHWLGGMGVIVLAVAILPLLGIGGRALFKAELPGPMKDSSLTPRIAETAKGLWGVYLLFTVLCALALWWAGMEGWDALMHAFSILGLGGFSTRDASLGYYNSLTIELVAMGFALLSGINYATHFLALRGWSLKPYQRDFELPFYLGVLAVSAVGLALYLMPYGLYDSFGTALRYTAFHVISLATSLGFATTDYTMWPMFAQLWVLFLCSFVACGGSTGGGIKMMRAVILYKQVFRELVRAMHPTAVHPVRIQGVIVPDPVLHAVLAFSFIYMVTIVSLTLLLSASDLPIVTAFSAVVACLNNAGPGLDAVGPAANYSVLSDFQTWVCSFAMLLGRLEIFTLLVVLTPAFWRK</sequence>
<keyword evidence="9 13" id="KW-1133">Transmembrane helix</keyword>
<dbReference type="InterPro" id="IPR003445">
    <property type="entry name" value="Cat_transpt"/>
</dbReference>
<gene>
    <name evidence="14" type="ORF">EV678_2327</name>
</gene>
<dbReference type="PIRSF" id="PIRSF006247">
    <property type="entry name" value="TrkH"/>
    <property type="match status" value="1"/>
</dbReference>
<feature type="transmembrane region" description="Helical" evidence="13">
    <location>
        <begin position="70"/>
        <end position="93"/>
    </location>
</feature>
<evidence type="ECO:0000313" key="14">
    <source>
        <dbReference type="EMBL" id="RZT76450.1"/>
    </source>
</evidence>
<keyword evidence="11 12" id="KW-0472">Membrane</keyword>
<proteinExistence type="inferred from homology"/>
<evidence type="ECO:0000256" key="7">
    <source>
        <dbReference type="ARBA" id="ARBA00022692"/>
    </source>
</evidence>
<feature type="transmembrane region" description="Helical" evidence="13">
    <location>
        <begin position="455"/>
        <end position="483"/>
    </location>
</feature>
<comment type="function">
    <text evidence="12">Low-affinity potassium transport system. Interacts with Trk system potassium uptake protein TrkA.</text>
</comment>
<feature type="transmembrane region" description="Helical" evidence="13">
    <location>
        <begin position="7"/>
        <end position="32"/>
    </location>
</feature>
<keyword evidence="10 12" id="KW-0406">Ion transport</keyword>
<evidence type="ECO:0000256" key="4">
    <source>
        <dbReference type="ARBA" id="ARBA00022475"/>
    </source>
</evidence>
<evidence type="ECO:0000256" key="2">
    <source>
        <dbReference type="ARBA" id="ARBA00009137"/>
    </source>
</evidence>
<evidence type="ECO:0000256" key="13">
    <source>
        <dbReference type="SAM" id="Phobius"/>
    </source>
</evidence>
<evidence type="ECO:0000256" key="11">
    <source>
        <dbReference type="ARBA" id="ARBA00023136"/>
    </source>
</evidence>
<keyword evidence="6 12" id="KW-0633">Potassium transport</keyword>
<evidence type="ECO:0000256" key="8">
    <source>
        <dbReference type="ARBA" id="ARBA00022958"/>
    </source>
</evidence>
<keyword evidence="5 12" id="KW-0997">Cell inner membrane</keyword>
<evidence type="ECO:0000313" key="15">
    <source>
        <dbReference type="Proteomes" id="UP000292136"/>
    </source>
</evidence>
<keyword evidence="15" id="KW-1185">Reference proteome</keyword>
<evidence type="ECO:0000256" key="12">
    <source>
        <dbReference type="PIRNR" id="PIRNR006247"/>
    </source>
</evidence>
<feature type="transmembrane region" description="Helical" evidence="13">
    <location>
        <begin position="236"/>
        <end position="254"/>
    </location>
</feature>
<name>A0ABY0IML1_9RHOO</name>
<comment type="caution">
    <text evidence="14">The sequence shown here is derived from an EMBL/GenBank/DDBJ whole genome shotgun (WGS) entry which is preliminary data.</text>
</comment>
<dbReference type="RefSeq" id="WP_014235915.1">
    <property type="nucleotide sequence ID" value="NZ_SHKM01000002.1"/>
</dbReference>
<feature type="transmembrane region" description="Helical" evidence="13">
    <location>
        <begin position="274"/>
        <end position="292"/>
    </location>
</feature>
<feature type="transmembrane region" description="Helical" evidence="13">
    <location>
        <begin position="393"/>
        <end position="417"/>
    </location>
</feature>
<feature type="transmembrane region" description="Helical" evidence="13">
    <location>
        <begin position="182"/>
        <end position="202"/>
    </location>
</feature>
<dbReference type="Proteomes" id="UP000292136">
    <property type="component" value="Unassembled WGS sequence"/>
</dbReference>